<dbReference type="EMBL" id="GEGO01005695">
    <property type="protein sequence ID" value="JAR89709.1"/>
    <property type="molecule type" value="Transcribed_RNA"/>
</dbReference>
<accession>A0A147BFZ1</accession>
<dbReference type="GO" id="GO:0061630">
    <property type="term" value="F:ubiquitin protein ligase activity"/>
    <property type="evidence" value="ECO:0007669"/>
    <property type="project" value="TreeGrafter"/>
</dbReference>
<dbReference type="AlphaFoldDB" id="A0A147BFZ1"/>
<dbReference type="Gene3D" id="2.120.10.30">
    <property type="entry name" value="TolB, C-terminal domain"/>
    <property type="match status" value="2"/>
</dbReference>
<dbReference type="Pfam" id="PF01436">
    <property type="entry name" value="NHL"/>
    <property type="match status" value="2"/>
</dbReference>
<feature type="repeat" description="NHL" evidence="3">
    <location>
        <begin position="588"/>
        <end position="630"/>
    </location>
</feature>
<dbReference type="SUPFAM" id="SSF81296">
    <property type="entry name" value="E set domains"/>
    <property type="match status" value="1"/>
</dbReference>
<dbReference type="InterPro" id="IPR014756">
    <property type="entry name" value="Ig_E-set"/>
</dbReference>
<dbReference type="InterPro" id="IPR017868">
    <property type="entry name" value="Filamin/ABP280_repeat-like"/>
</dbReference>
<proteinExistence type="predicted"/>
<keyword evidence="1" id="KW-0677">Repeat</keyword>
<dbReference type="PROSITE" id="PS51125">
    <property type="entry name" value="NHL"/>
    <property type="match status" value="2"/>
</dbReference>
<dbReference type="CDD" id="cd05819">
    <property type="entry name" value="NHL"/>
    <property type="match status" value="1"/>
</dbReference>
<evidence type="ECO:0000256" key="1">
    <source>
        <dbReference type="ARBA" id="ARBA00022737"/>
    </source>
</evidence>
<dbReference type="InterPro" id="IPR001258">
    <property type="entry name" value="NHL_repeat"/>
</dbReference>
<dbReference type="PANTHER" id="PTHR24104:SF57">
    <property type="entry name" value="BEE-MILK PROTEIN"/>
    <property type="match status" value="1"/>
</dbReference>
<evidence type="ECO:0000256" key="2">
    <source>
        <dbReference type="PROSITE-ProRule" id="PRU00087"/>
    </source>
</evidence>
<dbReference type="GO" id="GO:0000209">
    <property type="term" value="P:protein polyubiquitination"/>
    <property type="evidence" value="ECO:0007669"/>
    <property type="project" value="TreeGrafter"/>
</dbReference>
<dbReference type="InterPro" id="IPR013783">
    <property type="entry name" value="Ig-like_fold"/>
</dbReference>
<dbReference type="PANTHER" id="PTHR24104">
    <property type="entry name" value="E3 UBIQUITIN-PROTEIN LIGASE NHLRC1-RELATED"/>
    <property type="match status" value="1"/>
</dbReference>
<evidence type="ECO:0000313" key="4">
    <source>
        <dbReference type="EMBL" id="JAR89709.1"/>
    </source>
</evidence>
<dbReference type="InterPro" id="IPR050952">
    <property type="entry name" value="TRIM-NHL_E3_ligases"/>
</dbReference>
<dbReference type="InterPro" id="IPR011042">
    <property type="entry name" value="6-blade_b-propeller_TolB-like"/>
</dbReference>
<evidence type="ECO:0000256" key="3">
    <source>
        <dbReference type="PROSITE-ProRule" id="PRU00504"/>
    </source>
</evidence>
<name>A0A147BFZ1_IXORI</name>
<organism evidence="4">
    <name type="scientific">Ixodes ricinus</name>
    <name type="common">Common tick</name>
    <name type="synonym">Acarus ricinus</name>
    <dbReference type="NCBI Taxonomy" id="34613"/>
    <lineage>
        <taxon>Eukaryota</taxon>
        <taxon>Metazoa</taxon>
        <taxon>Ecdysozoa</taxon>
        <taxon>Arthropoda</taxon>
        <taxon>Chelicerata</taxon>
        <taxon>Arachnida</taxon>
        <taxon>Acari</taxon>
        <taxon>Parasitiformes</taxon>
        <taxon>Ixodida</taxon>
        <taxon>Ixodoidea</taxon>
        <taxon>Ixodidae</taxon>
        <taxon>Ixodinae</taxon>
        <taxon>Ixodes</taxon>
    </lineage>
</organism>
<dbReference type="GO" id="GO:0043161">
    <property type="term" value="P:proteasome-mediated ubiquitin-dependent protein catabolic process"/>
    <property type="evidence" value="ECO:0007669"/>
    <property type="project" value="TreeGrafter"/>
</dbReference>
<protein>
    <submittedName>
        <fullName evidence="4">Uncharacterized protein</fullName>
    </submittedName>
</protein>
<sequence length="680" mass="74539">MSEDDDGSRHLRSLRKMLYIQKDEAYVQIKQEVADLQQELFKQLDTAFEIKLVELKKLEEKVQSCSLSLNPLHFFSSTVVKSLLSLDCLKVSDFKCTSFAYINACEAKPDHLHFVDDYSARVSNTGDTVRVYYMCSLDYDPVLFKFLTVLVKDAANNDIRFKHCDLGNGCYMLEFRACEEGSFLVCVKVYGQNISGSPVVISIRNGDSVLLPELSRSDIRGEDSGFPFELAQSRVEVTLPELSQSCVEVTLPKHSQSCVKKRTARKGESALDHEEVAQGQEEAFVQPQHFYDTKLSIIQKPEAEEEVHTHSQPAQMTTVKQVTLPEARGACNSEVATVGSPVESTNSFKLTSTPVPACNMELSGRRTLSFSSEATLSVSDGVAQEKVIRSPRAKSFTKLSGTVSADLVLEFKACSKNDYLNFPIGVTATSGGNIIVGDTGNHRVIIFNAEGRPLCKATLPGTVRFRRPSAVVALDDGSFAVKDDRCVYLFSKAGEYIRTLGKDSLVRPFGLAACGGNELVTLSLATPAKLWRFSATGDFEASAVYSPLQPAAPAGSKCRFLDVHGDFAFVADLGLSHMYKTNMNGEGTSIFGKKGKEPGAFCEPSGISASDKGLFIGDSKNNRIQVFDFDGNFINVLKLSSRITRPSGIYVSDANNKLYVLNYLHGVVGVYNLVFKGTKT</sequence>
<feature type="repeat" description="Filamin" evidence="2">
    <location>
        <begin position="147"/>
        <end position="203"/>
    </location>
</feature>
<reference evidence="4" key="1">
    <citation type="journal article" date="2018" name="PLoS Negl. Trop. Dis.">
        <title>Sialome diversity of ticks revealed by RNAseq of single tick salivary glands.</title>
        <authorList>
            <person name="Perner J."/>
            <person name="Kropackova S."/>
            <person name="Kopacek P."/>
            <person name="Ribeiro J.M."/>
        </authorList>
    </citation>
    <scope>NUCLEOTIDE SEQUENCE</scope>
    <source>
        <strain evidence="4">Siblings of single egg batch collected in Ceske Budejovice</strain>
        <tissue evidence="4">Salivary glands</tissue>
    </source>
</reference>
<feature type="repeat" description="NHL" evidence="3">
    <location>
        <begin position="420"/>
        <end position="450"/>
    </location>
</feature>
<dbReference type="Gene3D" id="2.60.40.10">
    <property type="entry name" value="Immunoglobulins"/>
    <property type="match status" value="1"/>
</dbReference>
<dbReference type="SUPFAM" id="SSF101898">
    <property type="entry name" value="NHL repeat"/>
    <property type="match status" value="1"/>
</dbReference>
<dbReference type="PROSITE" id="PS50194">
    <property type="entry name" value="FILAMIN_REPEAT"/>
    <property type="match status" value="1"/>
</dbReference>